<proteinExistence type="predicted"/>
<reference evidence="2" key="1">
    <citation type="submission" date="2023-10" db="EMBL/GenBank/DDBJ databases">
        <authorList>
            <person name="Chen Y."/>
            <person name="Shah S."/>
            <person name="Dougan E. K."/>
            <person name="Thang M."/>
            <person name="Chan C."/>
        </authorList>
    </citation>
    <scope>NUCLEOTIDE SEQUENCE [LARGE SCALE GENOMIC DNA]</scope>
</reference>
<evidence type="ECO:0000256" key="1">
    <source>
        <dbReference type="SAM" id="MobiDB-lite"/>
    </source>
</evidence>
<evidence type="ECO:0000313" key="3">
    <source>
        <dbReference type="Proteomes" id="UP001189429"/>
    </source>
</evidence>
<protein>
    <submittedName>
        <fullName evidence="2">Uncharacterized protein</fullName>
    </submittedName>
</protein>
<name>A0ABN9RV80_9DINO</name>
<feature type="compositionally biased region" description="Polar residues" evidence="1">
    <location>
        <begin position="55"/>
        <end position="67"/>
    </location>
</feature>
<feature type="region of interest" description="Disordered" evidence="1">
    <location>
        <begin position="53"/>
        <end position="75"/>
    </location>
</feature>
<dbReference type="EMBL" id="CAUYUJ010008231">
    <property type="protein sequence ID" value="CAK0823263.1"/>
    <property type="molecule type" value="Genomic_DNA"/>
</dbReference>
<feature type="region of interest" description="Disordered" evidence="1">
    <location>
        <begin position="1"/>
        <end position="36"/>
    </location>
</feature>
<evidence type="ECO:0000313" key="2">
    <source>
        <dbReference type="EMBL" id="CAK0823263.1"/>
    </source>
</evidence>
<feature type="non-terminal residue" evidence="2">
    <location>
        <position position="88"/>
    </location>
</feature>
<keyword evidence="3" id="KW-1185">Reference proteome</keyword>
<sequence length="88" mass="9671">MGSDEHRSKFSQRSLAATEGNFEDATKQTDTAMEGLTAQRQVLQTSLVRIKAESSGDNCKMQATESTVEMEARPNKHDISIGKVINVQ</sequence>
<accession>A0ABN9RV80</accession>
<organism evidence="2 3">
    <name type="scientific">Prorocentrum cordatum</name>
    <dbReference type="NCBI Taxonomy" id="2364126"/>
    <lineage>
        <taxon>Eukaryota</taxon>
        <taxon>Sar</taxon>
        <taxon>Alveolata</taxon>
        <taxon>Dinophyceae</taxon>
        <taxon>Prorocentrales</taxon>
        <taxon>Prorocentraceae</taxon>
        <taxon>Prorocentrum</taxon>
    </lineage>
</organism>
<comment type="caution">
    <text evidence="2">The sequence shown here is derived from an EMBL/GenBank/DDBJ whole genome shotgun (WGS) entry which is preliminary data.</text>
</comment>
<gene>
    <name evidence="2" type="ORF">PCOR1329_LOCUS24069</name>
</gene>
<dbReference type="Proteomes" id="UP001189429">
    <property type="component" value="Unassembled WGS sequence"/>
</dbReference>